<dbReference type="EMBL" id="LXQA010205898">
    <property type="protein sequence ID" value="MCI33625.1"/>
    <property type="molecule type" value="Genomic_DNA"/>
</dbReference>
<keyword evidence="3" id="KW-1185">Reference proteome</keyword>
<feature type="region of interest" description="Disordered" evidence="1">
    <location>
        <begin position="1"/>
        <end position="20"/>
    </location>
</feature>
<comment type="caution">
    <text evidence="2">The sequence shown here is derived from an EMBL/GenBank/DDBJ whole genome shotgun (WGS) entry which is preliminary data.</text>
</comment>
<feature type="non-terminal residue" evidence="2">
    <location>
        <position position="20"/>
    </location>
</feature>
<evidence type="ECO:0000256" key="1">
    <source>
        <dbReference type="SAM" id="MobiDB-lite"/>
    </source>
</evidence>
<reference evidence="2 3" key="1">
    <citation type="journal article" date="2018" name="Front. Plant Sci.">
        <title>Red Clover (Trifolium pratense) and Zigzag Clover (T. medium) - A Picture of Genomic Similarities and Differences.</title>
        <authorList>
            <person name="Dluhosova J."/>
            <person name="Istvanek J."/>
            <person name="Nedelnik J."/>
            <person name="Repkova J."/>
        </authorList>
    </citation>
    <scope>NUCLEOTIDE SEQUENCE [LARGE SCALE GENOMIC DNA]</scope>
    <source>
        <strain evidence="3">cv. 10/8</strain>
        <tissue evidence="2">Leaf</tissue>
    </source>
</reference>
<proteinExistence type="predicted"/>
<dbReference type="AlphaFoldDB" id="A0A392RDG9"/>
<sequence length="20" mass="2304">MCMASKWTVNARHVESEPAR</sequence>
<evidence type="ECO:0000313" key="2">
    <source>
        <dbReference type="EMBL" id="MCI33625.1"/>
    </source>
</evidence>
<organism evidence="2 3">
    <name type="scientific">Trifolium medium</name>
    <dbReference type="NCBI Taxonomy" id="97028"/>
    <lineage>
        <taxon>Eukaryota</taxon>
        <taxon>Viridiplantae</taxon>
        <taxon>Streptophyta</taxon>
        <taxon>Embryophyta</taxon>
        <taxon>Tracheophyta</taxon>
        <taxon>Spermatophyta</taxon>
        <taxon>Magnoliopsida</taxon>
        <taxon>eudicotyledons</taxon>
        <taxon>Gunneridae</taxon>
        <taxon>Pentapetalae</taxon>
        <taxon>rosids</taxon>
        <taxon>fabids</taxon>
        <taxon>Fabales</taxon>
        <taxon>Fabaceae</taxon>
        <taxon>Papilionoideae</taxon>
        <taxon>50 kb inversion clade</taxon>
        <taxon>NPAAA clade</taxon>
        <taxon>Hologalegina</taxon>
        <taxon>IRL clade</taxon>
        <taxon>Trifolieae</taxon>
        <taxon>Trifolium</taxon>
    </lineage>
</organism>
<evidence type="ECO:0000313" key="3">
    <source>
        <dbReference type="Proteomes" id="UP000265520"/>
    </source>
</evidence>
<name>A0A392RDG9_9FABA</name>
<protein>
    <submittedName>
        <fullName evidence="2">Uncharacterized protein</fullName>
    </submittedName>
</protein>
<accession>A0A392RDG9</accession>
<dbReference type="Proteomes" id="UP000265520">
    <property type="component" value="Unassembled WGS sequence"/>
</dbReference>